<evidence type="ECO:0000256" key="3">
    <source>
        <dbReference type="SAM" id="Phobius"/>
    </source>
</evidence>
<name>F4RVC3_MELLP</name>
<dbReference type="RefSeq" id="XP_007413141.1">
    <property type="nucleotide sequence ID" value="XM_007413079.1"/>
</dbReference>
<dbReference type="HOGENOM" id="CLU_381335_0_0_1"/>
<dbReference type="AlphaFoldDB" id="F4RVC3"/>
<accession>F4RVC3</accession>
<feature type="transmembrane region" description="Helical" evidence="3">
    <location>
        <begin position="191"/>
        <end position="213"/>
    </location>
</feature>
<evidence type="ECO:0000313" key="5">
    <source>
        <dbReference type="Proteomes" id="UP000001072"/>
    </source>
</evidence>
<keyword evidence="3" id="KW-0812">Transmembrane</keyword>
<dbReference type="OrthoDB" id="2507080at2759"/>
<keyword evidence="5" id="KW-1185">Reference proteome</keyword>
<dbReference type="eggNOG" id="ENOG502ST9M">
    <property type="taxonomic scope" value="Eukaryota"/>
</dbReference>
<evidence type="ECO:0000256" key="1">
    <source>
        <dbReference type="SAM" id="Coils"/>
    </source>
</evidence>
<feature type="transmembrane region" description="Helical" evidence="3">
    <location>
        <begin position="86"/>
        <end position="111"/>
    </location>
</feature>
<dbReference type="VEuPathDB" id="FungiDB:MELLADRAFT_109108"/>
<dbReference type="KEGG" id="mlr:MELLADRAFT_109108"/>
<dbReference type="EMBL" id="GL883123">
    <property type="protein sequence ID" value="EGG03694.1"/>
    <property type="molecule type" value="Genomic_DNA"/>
</dbReference>
<feature type="coiled-coil region" evidence="1">
    <location>
        <begin position="698"/>
        <end position="725"/>
    </location>
</feature>
<feature type="region of interest" description="Disordered" evidence="2">
    <location>
        <begin position="1"/>
        <end position="22"/>
    </location>
</feature>
<feature type="transmembrane region" description="Helical" evidence="3">
    <location>
        <begin position="628"/>
        <end position="647"/>
    </location>
</feature>
<keyword evidence="3" id="KW-1133">Transmembrane helix</keyword>
<organism evidence="5">
    <name type="scientific">Melampsora larici-populina (strain 98AG31 / pathotype 3-4-7)</name>
    <name type="common">Poplar leaf rust fungus</name>
    <dbReference type="NCBI Taxonomy" id="747676"/>
    <lineage>
        <taxon>Eukaryota</taxon>
        <taxon>Fungi</taxon>
        <taxon>Dikarya</taxon>
        <taxon>Basidiomycota</taxon>
        <taxon>Pucciniomycotina</taxon>
        <taxon>Pucciniomycetes</taxon>
        <taxon>Pucciniales</taxon>
        <taxon>Melampsoraceae</taxon>
        <taxon>Melampsora</taxon>
    </lineage>
</organism>
<evidence type="ECO:0000256" key="2">
    <source>
        <dbReference type="SAM" id="MobiDB-lite"/>
    </source>
</evidence>
<keyword evidence="1" id="KW-0175">Coiled coil</keyword>
<reference evidence="5" key="1">
    <citation type="journal article" date="2011" name="Proc. Natl. Acad. Sci. U.S.A.">
        <title>Obligate biotrophy features unraveled by the genomic analysis of rust fungi.</title>
        <authorList>
            <person name="Duplessis S."/>
            <person name="Cuomo C.A."/>
            <person name="Lin Y.-C."/>
            <person name="Aerts A."/>
            <person name="Tisserant E."/>
            <person name="Veneault-Fourrey C."/>
            <person name="Joly D.L."/>
            <person name="Hacquard S."/>
            <person name="Amselem J."/>
            <person name="Cantarel B.L."/>
            <person name="Chiu R."/>
            <person name="Coutinho P.M."/>
            <person name="Feau N."/>
            <person name="Field M."/>
            <person name="Frey P."/>
            <person name="Gelhaye E."/>
            <person name="Goldberg J."/>
            <person name="Grabherr M.G."/>
            <person name="Kodira C.D."/>
            <person name="Kohler A."/>
            <person name="Kuees U."/>
            <person name="Lindquist E.A."/>
            <person name="Lucas S.M."/>
            <person name="Mago R."/>
            <person name="Mauceli E."/>
            <person name="Morin E."/>
            <person name="Murat C."/>
            <person name="Pangilinan J.L."/>
            <person name="Park R."/>
            <person name="Pearson M."/>
            <person name="Quesneville H."/>
            <person name="Rouhier N."/>
            <person name="Sakthikumar S."/>
            <person name="Salamov A.A."/>
            <person name="Schmutz J."/>
            <person name="Selles B."/>
            <person name="Shapiro H."/>
            <person name="Tanguay P."/>
            <person name="Tuskan G.A."/>
            <person name="Henrissat B."/>
            <person name="Van de Peer Y."/>
            <person name="Rouze P."/>
            <person name="Ellis J.G."/>
            <person name="Dodds P.N."/>
            <person name="Schein J.E."/>
            <person name="Zhong S."/>
            <person name="Hamelin R.C."/>
            <person name="Grigoriev I.V."/>
            <person name="Szabo L.J."/>
            <person name="Martin F."/>
        </authorList>
    </citation>
    <scope>NUCLEOTIDE SEQUENCE [LARGE SCALE GENOMIC DNA]</scope>
    <source>
        <strain evidence="5">98AG31 / pathotype 3-4-7</strain>
    </source>
</reference>
<sequence>MLRPSYSRQNTLNDGADSSSVQSRPLDSFYLSTFQFDSSTPILELNQFKGSERIDKLDQNHQDKIPRNQEDQSYFKTFSSLHPRVYWWWIIVLGQILLVGFPIGFYCTISYYQISLPDRISEFARKSPGSITFIVTLISSTFSGLSSFLFSHAVVNFLAHRLARPTTLFELSTGIEISKGQFIFRRKYPTWTILTLLVGLLLKTLTASFATLITPTAIVVSTPLEGVEIDIGTESFVKLLENSDTYKNMISSLRSNNPTSFSSILVSAGMAAAYARLKFTRLLEFDHAMFNSSTGGILPVSAFDAEIGPTTNSVEQNLIGIPVSENKPIRYKLKGQNVRSNEVIQPSNHTILQQGFTSLVDCMIHDHTLINATTQSSPILVSDSTRALNYSLNKWSFNASCPNGDRLGEFSFDIHFFMLSKTDLMNLLDLEDVVTAISTNSGSGGLVMVALCQDQNFNGIASPGNHCEGYKYLKPRVCSIRPVITKLNVKYERNINFESLIEVLPLPENSRDLSIMVLRLIVNSVRGSQNIYTNTFGDGLKSIYGTIDQKIMESVEVDSWKIDENMLNEIIESYFRGQLEFIGSYLRVSFSGKDVFENDIIPESMSKPIEGLWHSSTIGWDRISHRSAIVTLSPILLVGILSILLMIKSRGKVQNRFPLDDLICLIEAAGSGDLVNGFEKLEQEEQENLLRDFDECKNRKEVCRLEELERVKVRLEQEFDQESEWNLKYCP</sequence>
<keyword evidence="3" id="KW-0472">Membrane</keyword>
<dbReference type="Proteomes" id="UP000001072">
    <property type="component" value="Unassembled WGS sequence"/>
</dbReference>
<feature type="transmembrane region" description="Helical" evidence="3">
    <location>
        <begin position="131"/>
        <end position="159"/>
    </location>
</feature>
<dbReference type="GeneID" id="18923657"/>
<dbReference type="InParanoid" id="F4RVC3"/>
<dbReference type="STRING" id="747676.F4RVC3"/>
<gene>
    <name evidence="4" type="ORF">MELLADRAFT_109108</name>
</gene>
<protein>
    <submittedName>
        <fullName evidence="4">Uncharacterized protein</fullName>
    </submittedName>
</protein>
<proteinExistence type="predicted"/>
<evidence type="ECO:0000313" key="4">
    <source>
        <dbReference type="EMBL" id="EGG03694.1"/>
    </source>
</evidence>